<feature type="binding site" evidence="8">
    <location>
        <position position="102"/>
    </location>
    <ligand>
        <name>GTP</name>
        <dbReference type="ChEBI" id="CHEBI:37565"/>
    </ligand>
</feature>
<evidence type="ECO:0000256" key="1">
    <source>
        <dbReference type="ARBA" id="ARBA00022490"/>
    </source>
</evidence>
<dbReference type="AlphaFoldDB" id="A0A6C2CMY4"/>
<dbReference type="OrthoDB" id="9788394at2"/>
<evidence type="ECO:0000256" key="3">
    <source>
        <dbReference type="ARBA" id="ARBA00022723"/>
    </source>
</evidence>
<evidence type="ECO:0000313" key="10">
    <source>
        <dbReference type="EMBL" id="TYC55036.1"/>
    </source>
</evidence>
<comment type="domain">
    <text evidence="8">The N-terminal domain determines nucleotide recognition and specific binding, while the C-terminal domain determines the specific binding to the target protein.</text>
</comment>
<name>A0A6C2CMY4_9RHOO</name>
<protein>
    <recommendedName>
        <fullName evidence="8">Molybdenum cofactor guanylyltransferase</fullName>
        <shortName evidence="8">MoCo guanylyltransferase</shortName>
        <ecNumber evidence="8">2.7.7.77</ecNumber>
    </recommendedName>
    <alternativeName>
        <fullName evidence="8">GTP:molybdopterin guanylyltransferase</fullName>
    </alternativeName>
    <alternativeName>
        <fullName evidence="8">Mo-MPT guanylyltransferase</fullName>
    </alternativeName>
    <alternativeName>
        <fullName evidence="8">Molybdopterin guanylyltransferase</fullName>
    </alternativeName>
    <alternativeName>
        <fullName evidence="8">Molybdopterin-guanine dinucleotide synthase</fullName>
        <shortName evidence="8">MGD synthase</shortName>
    </alternativeName>
</protein>
<dbReference type="EMBL" id="SDKK01000015">
    <property type="protein sequence ID" value="TYC55036.1"/>
    <property type="molecule type" value="Genomic_DNA"/>
</dbReference>
<comment type="function">
    <text evidence="8">Transfers a GMP moiety from GTP to Mo-molybdopterin (Mo-MPT) cofactor (Moco or molybdenum cofactor) to form Mo-molybdopterin guanine dinucleotide (Mo-MGD) cofactor.</text>
</comment>
<keyword evidence="6 8" id="KW-0342">GTP-binding</keyword>
<proteinExistence type="inferred from homology"/>
<dbReference type="RefSeq" id="WP_148580169.1">
    <property type="nucleotide sequence ID" value="NZ_SDKK01000015.1"/>
</dbReference>
<dbReference type="PANTHER" id="PTHR19136">
    <property type="entry name" value="MOLYBDENUM COFACTOR GUANYLYLTRANSFERASE"/>
    <property type="match status" value="1"/>
</dbReference>
<evidence type="ECO:0000256" key="6">
    <source>
        <dbReference type="ARBA" id="ARBA00023134"/>
    </source>
</evidence>
<comment type="similarity">
    <text evidence="8">Belongs to the MobA family.</text>
</comment>
<evidence type="ECO:0000313" key="11">
    <source>
        <dbReference type="Proteomes" id="UP000389128"/>
    </source>
</evidence>
<dbReference type="CDD" id="cd02503">
    <property type="entry name" value="MobA"/>
    <property type="match status" value="1"/>
</dbReference>
<dbReference type="GO" id="GO:0061603">
    <property type="term" value="F:molybdenum cofactor guanylyltransferase activity"/>
    <property type="evidence" value="ECO:0007669"/>
    <property type="project" value="UniProtKB-EC"/>
</dbReference>
<keyword evidence="11" id="KW-1185">Reference proteome</keyword>
<comment type="cofactor">
    <cofactor evidence="8">
        <name>Mg(2+)</name>
        <dbReference type="ChEBI" id="CHEBI:18420"/>
    </cofactor>
</comment>
<keyword evidence="4 8" id="KW-0547">Nucleotide-binding</keyword>
<dbReference type="HAMAP" id="MF_00316">
    <property type="entry name" value="MobA"/>
    <property type="match status" value="1"/>
</dbReference>
<feature type="domain" description="MobA-like NTP transferase" evidence="9">
    <location>
        <begin position="8"/>
        <end position="162"/>
    </location>
</feature>
<dbReference type="Gene3D" id="3.90.550.10">
    <property type="entry name" value="Spore Coat Polysaccharide Biosynthesis Protein SpsA, Chain A"/>
    <property type="match status" value="1"/>
</dbReference>
<feature type="binding site" evidence="8">
    <location>
        <position position="52"/>
    </location>
    <ligand>
        <name>GTP</name>
        <dbReference type="ChEBI" id="CHEBI:37565"/>
    </ligand>
</feature>
<reference evidence="10 11" key="1">
    <citation type="submission" date="2019-01" db="EMBL/GenBank/DDBJ databases">
        <title>Zoogloea oleivorans genome sequencing and assembly.</title>
        <authorList>
            <person name="Tancsics A."/>
            <person name="Farkas M."/>
            <person name="Kriszt B."/>
            <person name="Maroti G."/>
            <person name="Horvath B."/>
        </authorList>
    </citation>
    <scope>NUCLEOTIDE SEQUENCE [LARGE SCALE GENOMIC DNA]</scope>
    <source>
        <strain evidence="10 11">Buc</strain>
    </source>
</reference>
<evidence type="ECO:0000256" key="7">
    <source>
        <dbReference type="ARBA" id="ARBA00023150"/>
    </source>
</evidence>
<evidence type="ECO:0000259" key="9">
    <source>
        <dbReference type="Pfam" id="PF12804"/>
    </source>
</evidence>
<dbReference type="SUPFAM" id="SSF53448">
    <property type="entry name" value="Nucleotide-diphospho-sugar transferases"/>
    <property type="match status" value="1"/>
</dbReference>
<feature type="binding site" evidence="8">
    <location>
        <position position="24"/>
    </location>
    <ligand>
        <name>GTP</name>
        <dbReference type="ChEBI" id="CHEBI:37565"/>
    </ligand>
</feature>
<gene>
    <name evidence="8 10" type="primary">mobA</name>
    <name evidence="10" type="ORF">ETQ85_16450</name>
</gene>
<comment type="subcellular location">
    <subcellularLocation>
        <location evidence="8">Cytoplasm</location>
    </subcellularLocation>
</comment>
<evidence type="ECO:0000256" key="2">
    <source>
        <dbReference type="ARBA" id="ARBA00022679"/>
    </source>
</evidence>
<dbReference type="InterPro" id="IPR029044">
    <property type="entry name" value="Nucleotide-diphossugar_trans"/>
</dbReference>
<comment type="subunit">
    <text evidence="8">Monomer.</text>
</comment>
<feature type="binding site" evidence="8">
    <location>
        <position position="70"/>
    </location>
    <ligand>
        <name>GTP</name>
        <dbReference type="ChEBI" id="CHEBI:37565"/>
    </ligand>
</feature>
<keyword evidence="3 8" id="KW-0479">Metal-binding</keyword>
<dbReference type="GO" id="GO:0046872">
    <property type="term" value="F:metal ion binding"/>
    <property type="evidence" value="ECO:0007669"/>
    <property type="project" value="UniProtKB-KW"/>
</dbReference>
<keyword evidence="2 8" id="KW-0808">Transferase</keyword>
<keyword evidence="7 8" id="KW-0501">Molybdenum cofactor biosynthesis</keyword>
<organism evidence="10 11">
    <name type="scientific">Zoogloea oleivorans</name>
    <dbReference type="NCBI Taxonomy" id="1552750"/>
    <lineage>
        <taxon>Bacteria</taxon>
        <taxon>Pseudomonadati</taxon>
        <taxon>Pseudomonadota</taxon>
        <taxon>Betaproteobacteria</taxon>
        <taxon>Rhodocyclales</taxon>
        <taxon>Zoogloeaceae</taxon>
        <taxon>Zoogloea</taxon>
    </lineage>
</organism>
<dbReference type="NCBIfam" id="TIGR02665">
    <property type="entry name" value="molyb_mobA"/>
    <property type="match status" value="1"/>
</dbReference>
<keyword evidence="10" id="KW-0548">Nucleotidyltransferase</keyword>
<accession>A0A6C2CMY4</accession>
<feature type="binding site" evidence="8">
    <location>
        <position position="102"/>
    </location>
    <ligand>
        <name>Mg(2+)</name>
        <dbReference type="ChEBI" id="CHEBI:18420"/>
    </ligand>
</feature>
<evidence type="ECO:0000256" key="5">
    <source>
        <dbReference type="ARBA" id="ARBA00022842"/>
    </source>
</evidence>
<dbReference type="Pfam" id="PF12804">
    <property type="entry name" value="NTP_transf_3"/>
    <property type="match status" value="1"/>
</dbReference>
<dbReference type="PANTHER" id="PTHR19136:SF81">
    <property type="entry name" value="MOLYBDENUM COFACTOR GUANYLYLTRANSFERASE"/>
    <property type="match status" value="1"/>
</dbReference>
<dbReference type="EC" id="2.7.7.77" evidence="8"/>
<dbReference type="GO" id="GO:0005525">
    <property type="term" value="F:GTP binding"/>
    <property type="evidence" value="ECO:0007669"/>
    <property type="project" value="UniProtKB-UniRule"/>
</dbReference>
<comment type="catalytic activity">
    <reaction evidence="8">
        <text>Mo-molybdopterin + GTP + H(+) = Mo-molybdopterin guanine dinucleotide + diphosphate</text>
        <dbReference type="Rhea" id="RHEA:34243"/>
        <dbReference type="ChEBI" id="CHEBI:15378"/>
        <dbReference type="ChEBI" id="CHEBI:33019"/>
        <dbReference type="ChEBI" id="CHEBI:37565"/>
        <dbReference type="ChEBI" id="CHEBI:71302"/>
        <dbReference type="ChEBI" id="CHEBI:71310"/>
        <dbReference type="EC" id="2.7.7.77"/>
    </reaction>
</comment>
<evidence type="ECO:0000256" key="4">
    <source>
        <dbReference type="ARBA" id="ARBA00022741"/>
    </source>
</evidence>
<evidence type="ECO:0000256" key="8">
    <source>
        <dbReference type="HAMAP-Rule" id="MF_00316"/>
    </source>
</evidence>
<comment type="caution">
    <text evidence="10">The sequence shown here is derived from an EMBL/GenBank/DDBJ whole genome shotgun (WGS) entry which is preliminary data.</text>
</comment>
<dbReference type="InterPro" id="IPR013482">
    <property type="entry name" value="Molybde_CF_guanTrfase"/>
</dbReference>
<sequence>MKRETVSGLILAGGLGSRMGGVDKGLVELAGRPMVAHVLARLQPQVGRVLINANRNADVYAGFGLPVLADRLGGFVGPLAGLDAALNGDADAGEWVLTCPCDSPFLPLDLAARMLDAALAAGVDVAMASALGQYEPVFLLAHRRAGAALACYLEEGGRKIDRWVLGEQHVVVDFSDCPEAFSNINTPDELARHAPD</sequence>
<dbReference type="Proteomes" id="UP000389128">
    <property type="component" value="Unassembled WGS sequence"/>
</dbReference>
<dbReference type="GO" id="GO:0005737">
    <property type="term" value="C:cytoplasm"/>
    <property type="evidence" value="ECO:0007669"/>
    <property type="project" value="UniProtKB-SubCell"/>
</dbReference>
<feature type="binding site" evidence="8">
    <location>
        <begin position="11"/>
        <end position="13"/>
    </location>
    <ligand>
        <name>GTP</name>
        <dbReference type="ChEBI" id="CHEBI:37565"/>
    </ligand>
</feature>
<dbReference type="GO" id="GO:1902758">
    <property type="term" value="P:bis(molybdopterin guanine dinucleotide)molybdenum biosynthetic process"/>
    <property type="evidence" value="ECO:0007669"/>
    <property type="project" value="TreeGrafter"/>
</dbReference>
<dbReference type="InterPro" id="IPR025877">
    <property type="entry name" value="MobA-like_NTP_Trfase"/>
</dbReference>
<keyword evidence="1 8" id="KW-0963">Cytoplasm</keyword>
<keyword evidence="5 8" id="KW-0460">Magnesium</keyword>